<evidence type="ECO:0000313" key="2">
    <source>
        <dbReference type="Proteomes" id="UP000649617"/>
    </source>
</evidence>
<keyword evidence="2" id="KW-1185">Reference proteome</keyword>
<dbReference type="EMBL" id="CAJNIZ010045096">
    <property type="protein sequence ID" value="CAE7710240.1"/>
    <property type="molecule type" value="Genomic_DNA"/>
</dbReference>
<name>A0A812X8N2_SYMPI</name>
<sequence length="328" mass="35560">MTALMAADRGIETIDDQVSFSTSSVGSPCCANAVELNPPFPSPMSEVGHWKVVFGHIPSKNTFVHFSKSVPGQLKRCASSPGQLQSVEVSGGSTRGLDLPVPWSHGPAPALKKKEKDLKPQKLLNKELILAASGPEAAFQVLRLVSSKLAEMNGVNVSTALHRICRACQGSPDMTEQVKHHADFLRLVRAAEKMLAQPGEMPAKCCTVIAWSLASLRSLRASLFGRLAQSLAVSPDLSSCEPYEITNLLWAYAVLCKHRRHMETELLAAVQVLSAAATDILLSQARTWKTQVIMSALVSLAILPWQSDSLQVFSVMLDELAARQAWRA</sequence>
<dbReference type="Proteomes" id="UP000649617">
    <property type="component" value="Unassembled WGS sequence"/>
</dbReference>
<gene>
    <name evidence="1" type="ORF">SPIL2461_LOCUS20128</name>
</gene>
<dbReference type="OrthoDB" id="458676at2759"/>
<organism evidence="1 2">
    <name type="scientific">Symbiodinium pilosum</name>
    <name type="common">Dinoflagellate</name>
    <dbReference type="NCBI Taxonomy" id="2952"/>
    <lineage>
        <taxon>Eukaryota</taxon>
        <taxon>Sar</taxon>
        <taxon>Alveolata</taxon>
        <taxon>Dinophyceae</taxon>
        <taxon>Suessiales</taxon>
        <taxon>Symbiodiniaceae</taxon>
        <taxon>Symbiodinium</taxon>
    </lineage>
</organism>
<reference evidence="1" key="1">
    <citation type="submission" date="2021-02" db="EMBL/GenBank/DDBJ databases">
        <authorList>
            <person name="Dougan E. K."/>
            <person name="Rhodes N."/>
            <person name="Thang M."/>
            <person name="Chan C."/>
        </authorList>
    </citation>
    <scope>NUCLEOTIDE SEQUENCE</scope>
</reference>
<evidence type="ECO:0000313" key="1">
    <source>
        <dbReference type="EMBL" id="CAE7710240.1"/>
    </source>
</evidence>
<proteinExistence type="predicted"/>
<accession>A0A812X8N2</accession>
<protein>
    <submittedName>
        <fullName evidence="1">Uncharacterized protein</fullName>
    </submittedName>
</protein>
<comment type="caution">
    <text evidence="1">The sequence shown here is derived from an EMBL/GenBank/DDBJ whole genome shotgun (WGS) entry which is preliminary data.</text>
</comment>
<dbReference type="AlphaFoldDB" id="A0A812X8N2"/>